<name>A0AA39LRI1_9BILA</name>
<protein>
    <submittedName>
        <fullName evidence="1">Uncharacterized protein</fullName>
    </submittedName>
</protein>
<keyword evidence="2" id="KW-1185">Reference proteome</keyword>
<proteinExistence type="predicted"/>
<dbReference type="AlphaFoldDB" id="A0AA39LRI1"/>
<dbReference type="EMBL" id="JAUCMV010000004">
    <property type="protein sequence ID" value="KAK0406908.1"/>
    <property type="molecule type" value="Genomic_DNA"/>
</dbReference>
<accession>A0AA39LRI1</accession>
<dbReference type="Proteomes" id="UP001175271">
    <property type="component" value="Unassembled WGS sequence"/>
</dbReference>
<evidence type="ECO:0000313" key="2">
    <source>
        <dbReference type="Proteomes" id="UP001175271"/>
    </source>
</evidence>
<comment type="caution">
    <text evidence="1">The sequence shown here is derived from an EMBL/GenBank/DDBJ whole genome shotgun (WGS) entry which is preliminary data.</text>
</comment>
<evidence type="ECO:0000313" key="1">
    <source>
        <dbReference type="EMBL" id="KAK0406908.1"/>
    </source>
</evidence>
<reference evidence="1" key="1">
    <citation type="submission" date="2023-06" db="EMBL/GenBank/DDBJ databases">
        <title>Genomic analysis of the entomopathogenic nematode Steinernema hermaphroditum.</title>
        <authorList>
            <person name="Schwarz E.M."/>
            <person name="Heppert J.K."/>
            <person name="Baniya A."/>
            <person name="Schwartz H.T."/>
            <person name="Tan C.-H."/>
            <person name="Antoshechkin I."/>
            <person name="Sternberg P.W."/>
            <person name="Goodrich-Blair H."/>
            <person name="Dillman A.R."/>
        </authorList>
    </citation>
    <scope>NUCLEOTIDE SEQUENCE</scope>
    <source>
        <strain evidence="1">PS9179</strain>
        <tissue evidence="1">Whole animal</tissue>
    </source>
</reference>
<organism evidence="1 2">
    <name type="scientific">Steinernema hermaphroditum</name>
    <dbReference type="NCBI Taxonomy" id="289476"/>
    <lineage>
        <taxon>Eukaryota</taxon>
        <taxon>Metazoa</taxon>
        <taxon>Ecdysozoa</taxon>
        <taxon>Nematoda</taxon>
        <taxon>Chromadorea</taxon>
        <taxon>Rhabditida</taxon>
        <taxon>Tylenchina</taxon>
        <taxon>Panagrolaimomorpha</taxon>
        <taxon>Strongyloidoidea</taxon>
        <taxon>Steinernematidae</taxon>
        <taxon>Steinernema</taxon>
    </lineage>
</organism>
<sequence length="596" mass="68774">MSRLFQPLASGPFKEWPDPAPGCERHCGIVVTGRQGGDYCGGIYVYGIPRLFLMPQELFKFDRRLGRELGMSKSRMLKMEEHFVFGDAVDFDANANHIVTLIVGRRPPILPPVLLDGQLCLKATVVRSEDGRIWCPEFGFVPDIREDRNINPLHDVTIEGNIRCTYDKEHPFDIAFGLHSYGPIDQHQMALTLDTPWRAEMRVDNRLPLPFLYDPDVDDPQEQEFDIVPQLRELYAEGGHNRSEPMLQETGVLLRDHIVNSKYPTMEFLRIWAHDRRNDKFKNLRLRGPQYLVPGTLVTFNAFYSEIHGKWLAYEWDRNRNKGPDGPVSTVRIEFPYVNHDEELNPDDEEMFLCDMARMPDLPGYFINDHLGLVSDRRGVLCSLTETLHECEQRAYAVLRSFTPGRITNFELRHGLKDFLEVNAYLRERDDLHGFIIGHEIICPALPNIEFRVESYITDHPFPPGTAVSFDCHLLENCERLTYTVFYLQRIGAVGRCNVDVITIDGKEAIICSVYLTKIKMVMREIYCWYSPLFGPVDDVNSLLKGRKGGARVVICRDRKFERATSVFYIHSLLDESAVESRKETLKPLNQLSEWK</sequence>
<gene>
    <name evidence="1" type="ORF">QR680_018882</name>
</gene>